<comment type="caution">
    <text evidence="5">The sequence shown here is derived from an EMBL/GenBank/DDBJ whole genome shotgun (WGS) entry which is preliminary data.</text>
</comment>
<evidence type="ECO:0000256" key="3">
    <source>
        <dbReference type="HAMAP-Rule" id="MF_00197"/>
    </source>
</evidence>
<dbReference type="GO" id="GO:0005829">
    <property type="term" value="C:cytosol"/>
    <property type="evidence" value="ECO:0007669"/>
    <property type="project" value="TreeGrafter"/>
</dbReference>
<comment type="function">
    <text evidence="3">Catalyzes the stereoinversion of LL-2,6-diaminopimelate (L,L-DAP) to meso-diaminopimelate (meso-DAP), a precursor of L-lysine and an essential component of the bacterial peptidoglycan.</text>
</comment>
<keyword evidence="3" id="KW-0028">Amino-acid biosynthesis</keyword>
<sequence length="262" mass="29037">MLLNFYKYQGTGNDFILIDDRTESFPVSTQLVARLCHRRFGIGADGLILLRNEPGYDFRMVYFNADGAEGSMCGNGGRCTVRFAHDLGIFQEHTTFMAVDGVHEATANEHSIRLKMSPVGDSEQHETYDFLDTGSPHYVAYVDDVDKTDVVTIGRAVRYGETYGPRGGTNVNFVQVVSPNFLKVRTYERGVEDETYSCGTGVTACALSSHAHFGWESPVDIAVVGGNLQVEFRKLESGQFDDIYLIGPAVRVYEGTLEIETI</sequence>
<dbReference type="Gene3D" id="3.10.310.10">
    <property type="entry name" value="Diaminopimelate Epimerase, Chain A, domain 1"/>
    <property type="match status" value="2"/>
</dbReference>
<organism evidence="5 6">
    <name type="scientific">Salmonirosea aquatica</name>
    <dbReference type="NCBI Taxonomy" id="2654236"/>
    <lineage>
        <taxon>Bacteria</taxon>
        <taxon>Pseudomonadati</taxon>
        <taxon>Bacteroidota</taxon>
        <taxon>Cytophagia</taxon>
        <taxon>Cytophagales</taxon>
        <taxon>Spirosomataceae</taxon>
        <taxon>Salmonirosea</taxon>
    </lineage>
</organism>
<evidence type="ECO:0000256" key="2">
    <source>
        <dbReference type="ARBA" id="ARBA00023235"/>
    </source>
</evidence>
<protein>
    <recommendedName>
        <fullName evidence="3 4">Diaminopimelate epimerase</fullName>
        <shortName evidence="3">DAP epimerase</shortName>
        <ecNumber evidence="3 4">5.1.1.7</ecNumber>
    </recommendedName>
    <alternativeName>
        <fullName evidence="3">PLP-independent amino acid racemase</fullName>
    </alternativeName>
</protein>
<dbReference type="RefSeq" id="WP_152756469.1">
    <property type="nucleotide sequence ID" value="NZ_WHLY01000002.1"/>
</dbReference>
<dbReference type="GO" id="GO:0008837">
    <property type="term" value="F:diaminopimelate epimerase activity"/>
    <property type="evidence" value="ECO:0007669"/>
    <property type="project" value="UniProtKB-UniRule"/>
</dbReference>
<dbReference type="EC" id="5.1.1.7" evidence="3 4"/>
<evidence type="ECO:0000256" key="1">
    <source>
        <dbReference type="ARBA" id="ARBA00010219"/>
    </source>
</evidence>
<feature type="binding site" evidence="3">
    <location>
        <begin position="74"/>
        <end position="75"/>
    </location>
    <ligand>
        <name>substrate</name>
    </ligand>
</feature>
<comment type="subcellular location">
    <subcellularLocation>
        <location evidence="3">Cytoplasm</location>
    </subcellularLocation>
</comment>
<dbReference type="UniPathway" id="UPA00034">
    <property type="reaction ID" value="UER00025"/>
</dbReference>
<comment type="similarity">
    <text evidence="1 3">Belongs to the diaminopimelate epimerase family.</text>
</comment>
<keyword evidence="3" id="KW-0457">Lysine biosynthesis</keyword>
<dbReference type="AlphaFoldDB" id="A0A7C9BER8"/>
<dbReference type="GO" id="GO:0009089">
    <property type="term" value="P:lysine biosynthetic process via diaminopimelate"/>
    <property type="evidence" value="ECO:0007669"/>
    <property type="project" value="UniProtKB-UniRule"/>
</dbReference>
<keyword evidence="3" id="KW-0963">Cytoplasm</keyword>
<feature type="binding site" evidence="3">
    <location>
        <begin position="188"/>
        <end position="189"/>
    </location>
    <ligand>
        <name>substrate</name>
    </ligand>
</feature>
<dbReference type="NCBIfam" id="TIGR00652">
    <property type="entry name" value="DapF"/>
    <property type="match status" value="1"/>
</dbReference>
<feature type="active site" description="Proton acceptor" evidence="3">
    <location>
        <position position="198"/>
    </location>
</feature>
<feature type="site" description="Could be important to modulate the pK values of the two catalytic cysteine residues" evidence="3">
    <location>
        <position position="137"/>
    </location>
</feature>
<dbReference type="Pfam" id="PF01678">
    <property type="entry name" value="DAP_epimerase"/>
    <property type="match status" value="2"/>
</dbReference>
<dbReference type="HAMAP" id="MF_00197">
    <property type="entry name" value="DAP_epimerase"/>
    <property type="match status" value="1"/>
</dbReference>
<feature type="binding site" evidence="3">
    <location>
        <begin position="199"/>
        <end position="200"/>
    </location>
    <ligand>
        <name>substrate</name>
    </ligand>
</feature>
<gene>
    <name evidence="3" type="primary">dapF</name>
    <name evidence="5" type="ORF">GBK04_02235</name>
</gene>
<name>A0A7C9BER8_9BACT</name>
<feature type="site" description="Could be important to modulate the pK values of the two catalytic cysteine residues" evidence="3">
    <location>
        <position position="188"/>
    </location>
</feature>
<comment type="subunit">
    <text evidence="3">Homodimer.</text>
</comment>
<dbReference type="SUPFAM" id="SSF54506">
    <property type="entry name" value="Diaminopimelate epimerase-like"/>
    <property type="match status" value="2"/>
</dbReference>
<dbReference type="EMBL" id="WHLY01000002">
    <property type="protein sequence ID" value="MPR32194.1"/>
    <property type="molecule type" value="Genomic_DNA"/>
</dbReference>
<feature type="binding site" evidence="3">
    <location>
        <position position="64"/>
    </location>
    <ligand>
        <name>substrate</name>
    </ligand>
</feature>
<reference evidence="5 6" key="1">
    <citation type="submission" date="2019-10" db="EMBL/GenBank/DDBJ databases">
        <title>Draft Genome Sequence of Cytophagaceae sp. SJW1-29.</title>
        <authorList>
            <person name="Choi A."/>
        </authorList>
    </citation>
    <scope>NUCLEOTIDE SEQUENCE [LARGE SCALE GENOMIC DNA]</scope>
    <source>
        <strain evidence="5 6">SJW1-29</strain>
    </source>
</reference>
<comment type="pathway">
    <text evidence="3">Amino-acid biosynthesis; L-lysine biosynthesis via DAP pathway; DL-2,6-diaminopimelate from LL-2,6-diaminopimelate: step 1/1.</text>
</comment>
<dbReference type="PANTHER" id="PTHR31689:SF0">
    <property type="entry name" value="DIAMINOPIMELATE EPIMERASE"/>
    <property type="match status" value="1"/>
</dbReference>
<evidence type="ECO:0000313" key="6">
    <source>
        <dbReference type="Proteomes" id="UP000479293"/>
    </source>
</evidence>
<feature type="binding site" evidence="3">
    <location>
        <position position="170"/>
    </location>
    <ligand>
        <name>substrate</name>
    </ligand>
</feature>
<feature type="active site" description="Proton donor" evidence="3">
    <location>
        <position position="73"/>
    </location>
</feature>
<keyword evidence="2 3" id="KW-0413">Isomerase</keyword>
<evidence type="ECO:0000256" key="4">
    <source>
        <dbReference type="NCBIfam" id="TIGR00652"/>
    </source>
</evidence>
<feature type="binding site" evidence="3">
    <location>
        <position position="13"/>
    </location>
    <ligand>
        <name>substrate</name>
    </ligand>
</feature>
<dbReference type="Proteomes" id="UP000479293">
    <property type="component" value="Unassembled WGS sequence"/>
</dbReference>
<comment type="catalytic activity">
    <reaction evidence="3">
        <text>(2S,6S)-2,6-diaminopimelate = meso-2,6-diaminopimelate</text>
        <dbReference type="Rhea" id="RHEA:15393"/>
        <dbReference type="ChEBI" id="CHEBI:57609"/>
        <dbReference type="ChEBI" id="CHEBI:57791"/>
        <dbReference type="EC" id="5.1.1.7"/>
    </reaction>
</comment>
<comment type="caution">
    <text evidence="3">Lacks conserved residue(s) required for the propagation of feature annotation.</text>
</comment>
<dbReference type="PANTHER" id="PTHR31689">
    <property type="entry name" value="DIAMINOPIMELATE EPIMERASE, CHLOROPLASTIC"/>
    <property type="match status" value="1"/>
</dbReference>
<keyword evidence="6" id="KW-1185">Reference proteome</keyword>
<accession>A0A7C9BER8</accession>
<proteinExistence type="inferred from homology"/>
<dbReference type="InterPro" id="IPR001653">
    <property type="entry name" value="DAP_epimerase_DapF"/>
</dbReference>
<evidence type="ECO:0000313" key="5">
    <source>
        <dbReference type="EMBL" id="MPR32194.1"/>
    </source>
</evidence>